<organism evidence="9 10">
    <name type="scientific">Paenibacillus glycanilyticus</name>
    <dbReference type="NCBI Taxonomy" id="126569"/>
    <lineage>
        <taxon>Bacteria</taxon>
        <taxon>Bacillati</taxon>
        <taxon>Bacillota</taxon>
        <taxon>Bacilli</taxon>
        <taxon>Bacillales</taxon>
        <taxon>Paenibacillaceae</taxon>
        <taxon>Paenibacillus</taxon>
    </lineage>
</organism>
<keyword evidence="6 8" id="KW-0472">Membrane</keyword>
<feature type="transmembrane region" description="Helical" evidence="8">
    <location>
        <begin position="12"/>
        <end position="33"/>
    </location>
</feature>
<proteinExistence type="inferred from homology"/>
<evidence type="ECO:0000256" key="4">
    <source>
        <dbReference type="ARBA" id="ARBA00022989"/>
    </source>
</evidence>
<comment type="subcellular location">
    <subcellularLocation>
        <location evidence="8">Cell membrane</location>
        <topology evidence="8">Multi-pass membrane protein</topology>
    </subcellularLocation>
</comment>
<evidence type="ECO:0000256" key="6">
    <source>
        <dbReference type="ARBA" id="ARBA00023136"/>
    </source>
</evidence>
<name>A0ABQ6NF90_9BACL</name>
<dbReference type="EMBL" id="BTCL01000002">
    <property type="protein sequence ID" value="GMK43398.1"/>
    <property type="molecule type" value="Genomic_DNA"/>
</dbReference>
<comment type="caution">
    <text evidence="9">The sequence shown here is derived from an EMBL/GenBank/DDBJ whole genome shotgun (WGS) entry which is preliminary data.</text>
</comment>
<dbReference type="PANTHER" id="PTHR35529">
    <property type="entry name" value="MANGANESE EFFLUX PUMP MNTP-RELATED"/>
    <property type="match status" value="1"/>
</dbReference>
<keyword evidence="7 8" id="KW-0464">Manganese</keyword>
<feature type="transmembrane region" description="Helical" evidence="8">
    <location>
        <begin position="138"/>
        <end position="158"/>
    </location>
</feature>
<gene>
    <name evidence="8 9" type="primary">mntP</name>
    <name evidence="9" type="ORF">PghCCS26_05250</name>
</gene>
<feature type="transmembrane region" description="Helical" evidence="8">
    <location>
        <begin position="45"/>
        <end position="64"/>
    </location>
</feature>
<evidence type="ECO:0000313" key="10">
    <source>
        <dbReference type="Proteomes" id="UP001285921"/>
    </source>
</evidence>
<protein>
    <recommendedName>
        <fullName evidence="8">Putative manganese efflux pump MntP</fullName>
    </recommendedName>
</protein>
<dbReference type="InterPro" id="IPR003810">
    <property type="entry name" value="Mntp/YtaF"/>
</dbReference>
<keyword evidence="3 8" id="KW-0812">Transmembrane</keyword>
<evidence type="ECO:0000256" key="1">
    <source>
        <dbReference type="ARBA" id="ARBA00022448"/>
    </source>
</evidence>
<keyword evidence="2 8" id="KW-1003">Cell membrane</keyword>
<keyword evidence="5 8" id="KW-0406">Ion transport</keyword>
<feature type="transmembrane region" description="Helical" evidence="8">
    <location>
        <begin position="165"/>
        <end position="185"/>
    </location>
</feature>
<comment type="function">
    <text evidence="8">Probably functions as a manganese efflux pump.</text>
</comment>
<dbReference type="PANTHER" id="PTHR35529:SF1">
    <property type="entry name" value="MANGANESE EFFLUX PUMP MNTP-RELATED"/>
    <property type="match status" value="1"/>
</dbReference>
<keyword evidence="10" id="KW-1185">Reference proteome</keyword>
<evidence type="ECO:0000313" key="9">
    <source>
        <dbReference type="EMBL" id="GMK43398.1"/>
    </source>
</evidence>
<feature type="transmembrane region" description="Helical" evidence="8">
    <location>
        <begin position="112"/>
        <end position="132"/>
    </location>
</feature>
<evidence type="ECO:0000256" key="3">
    <source>
        <dbReference type="ARBA" id="ARBA00022692"/>
    </source>
</evidence>
<evidence type="ECO:0000256" key="5">
    <source>
        <dbReference type="ARBA" id="ARBA00023065"/>
    </source>
</evidence>
<comment type="similarity">
    <text evidence="8">Belongs to the MntP (TC 9.B.29) family.</text>
</comment>
<dbReference type="InterPro" id="IPR022929">
    <property type="entry name" value="Put_MntP"/>
</dbReference>
<evidence type="ECO:0000256" key="8">
    <source>
        <dbReference type="HAMAP-Rule" id="MF_01521"/>
    </source>
</evidence>
<reference evidence="9 10" key="1">
    <citation type="submission" date="2023-05" db="EMBL/GenBank/DDBJ databases">
        <title>Draft genome of Paenibacillus sp. CCS26.</title>
        <authorList>
            <person name="Akita H."/>
            <person name="Shinto Y."/>
            <person name="Kimura Z."/>
        </authorList>
    </citation>
    <scope>NUCLEOTIDE SEQUENCE [LARGE SCALE GENOMIC DNA]</scope>
    <source>
        <strain evidence="9 10">CCS26</strain>
    </source>
</reference>
<dbReference type="Proteomes" id="UP001285921">
    <property type="component" value="Unassembled WGS sequence"/>
</dbReference>
<keyword evidence="4 8" id="KW-1133">Transmembrane helix</keyword>
<sequence length="186" mass="19524">MTDATLHAGQFATLIIMAVALGMDAFSLGIGIGLKGIRLRDVLRLSSIIALFHVLMPLGGIYAGHFVSGLLGHVATMAAGVLLLLLGGHMIYSSLKGDSVQTMDYRSSIGTFLFAFSVSIDSFSVGVTLGMFEADILLTVLLFGFFGGLMSVLGLLLGRRVSENLGGYGEALGGTILLIFGLLFIF</sequence>
<dbReference type="HAMAP" id="MF_01521">
    <property type="entry name" value="MntP_pump"/>
    <property type="match status" value="1"/>
</dbReference>
<feature type="transmembrane region" description="Helical" evidence="8">
    <location>
        <begin position="70"/>
        <end position="92"/>
    </location>
</feature>
<evidence type="ECO:0000256" key="2">
    <source>
        <dbReference type="ARBA" id="ARBA00022475"/>
    </source>
</evidence>
<accession>A0ABQ6NF90</accession>
<evidence type="ECO:0000256" key="7">
    <source>
        <dbReference type="ARBA" id="ARBA00023211"/>
    </source>
</evidence>
<dbReference type="Pfam" id="PF02659">
    <property type="entry name" value="Mntp"/>
    <property type="match status" value="1"/>
</dbReference>
<keyword evidence="1 8" id="KW-0813">Transport</keyword>